<feature type="region of interest" description="Disordered" evidence="2">
    <location>
        <begin position="1090"/>
        <end position="1140"/>
    </location>
</feature>
<sequence>MPLYRNVTLAGAARAASGVGGTELDLRLRRNAFDLTAQPPVVAIGSSGAASAPSVLTLADLTLVNLPQGPPDSWPLGLMSGWSYYTTRLMYLNFWYVRLASLSTEEAASAEWLRHLVQPTAMTRDADNGTSRIAAQLNTRVLGWNSSGTSKPLLTVPMPLDFAPWLVPATAAVPAAAGTVGQAAAVAAAAAAAAALPPSSCAVALNATQLSSLLQEPWTDGPRAVFLMANISLASSGSWPQAGPRLAYNVALVGPASGPPVWLDAGVLPLAQGPATAPGSVGSDGAQAGVALALARLRLVGLAASATPSLMNASAVAAVGGSAQLDSWRDSIVNSVVEVPEGHLLALAASAETTSVCGAVAGTEGQARTLAAACKAEAAGRQPPQSLPAAVASLLNSVLSLQGQGQAVATLAPWASVLYGSGSLGGAGLANTTFLITSVPAGADEPPCSPASLITAASSTLDAAVAPASSGSDGGDSSSAAVIGGAVGGAIGGACLLAALAALALAYRRRRQAAGKESGSDGSLVDPEAGKGAGGGPPTHQGKAPGPGLLESEQMSWSGPTPSILATRTTATAGELDSNTPLAPAAATAVAAAMEAGGSSAAEPAAPAPVPGACVASEDAFSNCFREASVGRWRSHVEAMGDRAGLGAGGGRPPGPPFRPGGGAPPVLLDRGRAALVRTPSAGSDGGATPLSHKSGGRSAAAAMAGRIQDMIAKQSAKAGPSPGTPREAARGRFLGRGAYGCVYLGAFRNLPAAIKVIPLYPGDTDKRAERVAREVMLTSTLSHANVLPTYYHEIKRVRVDEEGKETELDAAAPSDSSLGAEADGAQGWDAIAEASGCMLRLRIFMQYCEGGSLASALVAGSFGGPSAPHDRSGRTSTEYAPQPQPKMAETIPEEPDTDTAPATRPRPTAAPHASEQAQECLGRGSSAGAAEAKAPQEQAQVAAVSAEEEVSRGLQRQPNGEGSETTQSGASVASTPQQQQQQQQQPSDGGSIEAPAGGSGKLVKRRSGVHAVSLSWEDLERSPGLTNLPYALLAAIDVARGLEYLHGQGVIHGDVNDNNVLLKAARPLLPGLGLGLDGGVLSSAGSIRASMPRPRTVPSASVRAPYGPQPMPLAGVAPSAPTSDAAAGDGDPRGLPATPGFGALQTSGAIPPAFDPTASLLASGASGAMALEVAAAEMLGWVFKLADFGLSVQLAGPSQTHVSNLAQGTPFFVAPEVLLAGHLSPAADIYSFGVLLWLLLHGVCTRQVVHLLPRNHQAPIAPLLLRHAAPGLPPSAARLLARCLSQEPGDRPPAAQLRQELETVMREVAGPELAQLLLGTERKEVVVAV</sequence>
<evidence type="ECO:0000259" key="3">
    <source>
        <dbReference type="PROSITE" id="PS50011"/>
    </source>
</evidence>
<dbReference type="InterPro" id="IPR011009">
    <property type="entry name" value="Kinase-like_dom_sf"/>
</dbReference>
<evidence type="ECO:0000256" key="1">
    <source>
        <dbReference type="PROSITE-ProRule" id="PRU10141"/>
    </source>
</evidence>
<protein>
    <recommendedName>
        <fullName evidence="3">Protein kinase domain-containing protein</fullName>
    </recommendedName>
</protein>
<dbReference type="Proteomes" id="UP000612055">
    <property type="component" value="Unassembled WGS sequence"/>
</dbReference>
<accession>A0A835XNQ1</accession>
<dbReference type="Gene3D" id="1.10.510.10">
    <property type="entry name" value="Transferase(Phosphotransferase) domain 1"/>
    <property type="match status" value="1"/>
</dbReference>
<feature type="compositionally biased region" description="Low complexity" evidence="2">
    <location>
        <begin position="927"/>
        <end position="946"/>
    </location>
</feature>
<feature type="domain" description="Protein kinase" evidence="3">
    <location>
        <begin position="729"/>
        <end position="1306"/>
    </location>
</feature>
<feature type="region of interest" description="Disordered" evidence="2">
    <location>
        <begin position="514"/>
        <end position="564"/>
    </location>
</feature>
<keyword evidence="1" id="KW-0547">Nucleotide-binding</keyword>
<proteinExistence type="predicted"/>
<feature type="compositionally biased region" description="Low complexity" evidence="2">
    <location>
        <begin position="899"/>
        <end position="912"/>
    </location>
</feature>
<organism evidence="4 5">
    <name type="scientific">Edaphochlamys debaryana</name>
    <dbReference type="NCBI Taxonomy" id="47281"/>
    <lineage>
        <taxon>Eukaryota</taxon>
        <taxon>Viridiplantae</taxon>
        <taxon>Chlorophyta</taxon>
        <taxon>core chlorophytes</taxon>
        <taxon>Chlorophyceae</taxon>
        <taxon>CS clade</taxon>
        <taxon>Chlamydomonadales</taxon>
        <taxon>Chlamydomonadales incertae sedis</taxon>
        <taxon>Edaphochlamys</taxon>
    </lineage>
</organism>
<name>A0A835XNQ1_9CHLO</name>
<evidence type="ECO:0000313" key="4">
    <source>
        <dbReference type="EMBL" id="KAG2486840.1"/>
    </source>
</evidence>
<dbReference type="Pfam" id="PF00069">
    <property type="entry name" value="Pkinase"/>
    <property type="match status" value="1"/>
</dbReference>
<evidence type="ECO:0000256" key="2">
    <source>
        <dbReference type="SAM" id="MobiDB-lite"/>
    </source>
</evidence>
<feature type="region of interest" description="Disordered" evidence="2">
    <location>
        <begin position="864"/>
        <end position="1005"/>
    </location>
</feature>
<comment type="caution">
    <text evidence="4">The sequence shown here is derived from an EMBL/GenBank/DDBJ whole genome shotgun (WGS) entry which is preliminary data.</text>
</comment>
<dbReference type="PROSITE" id="PS00107">
    <property type="entry name" value="PROTEIN_KINASE_ATP"/>
    <property type="match status" value="1"/>
</dbReference>
<dbReference type="OrthoDB" id="550936at2759"/>
<feature type="binding site" evidence="1">
    <location>
        <position position="756"/>
    </location>
    <ligand>
        <name>ATP</name>
        <dbReference type="ChEBI" id="CHEBI:30616"/>
    </ligand>
</feature>
<keyword evidence="5" id="KW-1185">Reference proteome</keyword>
<dbReference type="PROSITE" id="PS50011">
    <property type="entry name" value="PROTEIN_KINASE_DOM"/>
    <property type="match status" value="1"/>
</dbReference>
<feature type="region of interest" description="Disordered" evidence="2">
    <location>
        <begin position="642"/>
        <end position="668"/>
    </location>
</feature>
<evidence type="ECO:0000313" key="5">
    <source>
        <dbReference type="Proteomes" id="UP000612055"/>
    </source>
</evidence>
<dbReference type="Gene3D" id="3.30.200.20">
    <property type="entry name" value="Phosphorylase Kinase, domain 1"/>
    <property type="match status" value="1"/>
</dbReference>
<feature type="compositionally biased region" description="Polar residues" evidence="2">
    <location>
        <begin position="955"/>
        <end position="977"/>
    </location>
</feature>
<dbReference type="InterPro" id="IPR000719">
    <property type="entry name" value="Prot_kinase_dom"/>
</dbReference>
<gene>
    <name evidence="4" type="ORF">HYH03_014523</name>
</gene>
<dbReference type="GO" id="GO:0004674">
    <property type="term" value="F:protein serine/threonine kinase activity"/>
    <property type="evidence" value="ECO:0007669"/>
    <property type="project" value="TreeGrafter"/>
</dbReference>
<keyword evidence="1" id="KW-0067">ATP-binding</keyword>
<dbReference type="PANTHER" id="PTHR44329:SF214">
    <property type="entry name" value="PROTEIN KINASE DOMAIN-CONTAINING PROTEIN"/>
    <property type="match status" value="1"/>
</dbReference>
<dbReference type="InterPro" id="IPR017441">
    <property type="entry name" value="Protein_kinase_ATP_BS"/>
</dbReference>
<feature type="compositionally biased region" description="Polar residues" evidence="2">
    <location>
        <begin position="553"/>
        <end position="564"/>
    </location>
</feature>
<dbReference type="GO" id="GO:0005524">
    <property type="term" value="F:ATP binding"/>
    <property type="evidence" value="ECO:0007669"/>
    <property type="project" value="UniProtKB-UniRule"/>
</dbReference>
<dbReference type="EMBL" id="JAEHOE010000106">
    <property type="protein sequence ID" value="KAG2486840.1"/>
    <property type="molecule type" value="Genomic_DNA"/>
</dbReference>
<dbReference type="PANTHER" id="PTHR44329">
    <property type="entry name" value="SERINE/THREONINE-PROTEIN KINASE TNNI3K-RELATED"/>
    <property type="match status" value="1"/>
</dbReference>
<dbReference type="SUPFAM" id="SSF56112">
    <property type="entry name" value="Protein kinase-like (PK-like)"/>
    <property type="match status" value="1"/>
</dbReference>
<reference evidence="4" key="1">
    <citation type="journal article" date="2020" name="bioRxiv">
        <title>Comparative genomics of Chlamydomonas.</title>
        <authorList>
            <person name="Craig R.J."/>
            <person name="Hasan A.R."/>
            <person name="Ness R.W."/>
            <person name="Keightley P.D."/>
        </authorList>
    </citation>
    <scope>NUCLEOTIDE SEQUENCE</scope>
    <source>
        <strain evidence="4">CCAP 11/70</strain>
    </source>
</reference>
<dbReference type="InterPro" id="IPR051681">
    <property type="entry name" value="Ser/Thr_Kinases-Pseudokinases"/>
</dbReference>